<dbReference type="InterPro" id="IPR013149">
    <property type="entry name" value="ADH-like_C"/>
</dbReference>
<dbReference type="GO" id="GO:0035925">
    <property type="term" value="F:mRNA 3'-UTR AU-rich region binding"/>
    <property type="evidence" value="ECO:0007669"/>
    <property type="project" value="TreeGrafter"/>
</dbReference>
<evidence type="ECO:0000259" key="3">
    <source>
        <dbReference type="SMART" id="SM00829"/>
    </source>
</evidence>
<dbReference type="Gene3D" id="3.40.50.720">
    <property type="entry name" value="NAD(P)-binding Rossmann-like Domain"/>
    <property type="match status" value="1"/>
</dbReference>
<dbReference type="InterPro" id="IPR020843">
    <property type="entry name" value="ER"/>
</dbReference>
<dbReference type="GO" id="GO:0008270">
    <property type="term" value="F:zinc ion binding"/>
    <property type="evidence" value="ECO:0007669"/>
    <property type="project" value="InterPro"/>
</dbReference>
<protein>
    <submittedName>
        <fullName evidence="4">Quinone oxidoreductase</fullName>
    </submittedName>
</protein>
<dbReference type="RefSeq" id="WP_169097291.1">
    <property type="nucleotide sequence ID" value="NZ_JABBVZ010000011.1"/>
</dbReference>
<name>A0A7Y0L1Q2_9FIRM</name>
<dbReference type="SUPFAM" id="SSF51735">
    <property type="entry name" value="NAD(P)-binding Rossmann-fold domains"/>
    <property type="match status" value="1"/>
</dbReference>
<reference evidence="4 5" key="1">
    <citation type="submission" date="2020-04" db="EMBL/GenBank/DDBJ databases">
        <authorList>
            <person name="Zhang R."/>
            <person name="Schippers A."/>
        </authorList>
    </citation>
    <scope>NUCLEOTIDE SEQUENCE [LARGE SCALE GENOMIC DNA]</scope>
    <source>
        <strain evidence="4 5">DSM 109850</strain>
    </source>
</reference>
<accession>A0A7Y0L1Q2</accession>
<dbReference type="CDD" id="cd05286">
    <property type="entry name" value="QOR2"/>
    <property type="match status" value="1"/>
</dbReference>
<dbReference type="InterPro" id="IPR013154">
    <property type="entry name" value="ADH-like_N"/>
</dbReference>
<dbReference type="InterPro" id="IPR011032">
    <property type="entry name" value="GroES-like_sf"/>
</dbReference>
<dbReference type="InterPro" id="IPR002364">
    <property type="entry name" value="Quin_OxRdtase/zeta-crystal_CS"/>
</dbReference>
<dbReference type="InterPro" id="IPR036291">
    <property type="entry name" value="NAD(P)-bd_dom_sf"/>
</dbReference>
<dbReference type="PROSITE" id="PS01162">
    <property type="entry name" value="QOR_ZETA_CRYSTAL"/>
    <property type="match status" value="1"/>
</dbReference>
<keyword evidence="2" id="KW-0560">Oxidoreductase</keyword>
<evidence type="ECO:0000313" key="4">
    <source>
        <dbReference type="EMBL" id="NMP21681.1"/>
    </source>
</evidence>
<sequence>MKAVVVTALGGPEVLRLEEVAAPEPQPGEVLIRVAATSVNFADIKARQGRYHGAGQPPFIPGLDAAGTVEAIGDGVGSVAVGDRVIAFPKGGSYAEYVVAPANLVFPIPAAVDWDQAAALPTVAFTAYKLLHDVGRVVPGERVLVHAAAGGVGTTAIQLAKLMGASMVIGTVSRKEKASVARDAGADAVINYSQEDFVAPVRELTDGQGADVILDSVGGTVAERSLEALAWFGRLVHFGSASGETGHIRVGDLHASCRAVLGFSLGTARARRPELLKPAADAVLAYVQSGQLAMRIGRRYHLHEAADAQKWMESRESTGKIVLLTKEAE</sequence>
<dbReference type="Gene3D" id="3.90.180.10">
    <property type="entry name" value="Medium-chain alcohol dehydrogenases, catalytic domain"/>
    <property type="match status" value="1"/>
</dbReference>
<dbReference type="Pfam" id="PF00107">
    <property type="entry name" value="ADH_zinc_N"/>
    <property type="match status" value="1"/>
</dbReference>
<keyword evidence="1" id="KW-0521">NADP</keyword>
<proteinExistence type="predicted"/>
<dbReference type="AlphaFoldDB" id="A0A7Y0L1Q2"/>
<organism evidence="4 5">
    <name type="scientific">Sulfobacillus harzensis</name>
    <dbReference type="NCBI Taxonomy" id="2729629"/>
    <lineage>
        <taxon>Bacteria</taxon>
        <taxon>Bacillati</taxon>
        <taxon>Bacillota</taxon>
        <taxon>Clostridia</taxon>
        <taxon>Eubacteriales</taxon>
        <taxon>Clostridiales Family XVII. Incertae Sedis</taxon>
        <taxon>Sulfobacillus</taxon>
    </lineage>
</organism>
<dbReference type="SMART" id="SM00829">
    <property type="entry name" value="PKS_ER"/>
    <property type="match status" value="1"/>
</dbReference>
<dbReference type="PANTHER" id="PTHR48106">
    <property type="entry name" value="QUINONE OXIDOREDUCTASE PIG3-RELATED"/>
    <property type="match status" value="1"/>
</dbReference>
<comment type="caution">
    <text evidence="4">The sequence shown here is derived from an EMBL/GenBank/DDBJ whole genome shotgun (WGS) entry which is preliminary data.</text>
</comment>
<dbReference type="GO" id="GO:0003960">
    <property type="term" value="F:quinone reductase (NADPH) activity"/>
    <property type="evidence" value="ECO:0007669"/>
    <property type="project" value="InterPro"/>
</dbReference>
<keyword evidence="5" id="KW-1185">Reference proteome</keyword>
<dbReference type="Pfam" id="PF08240">
    <property type="entry name" value="ADH_N"/>
    <property type="match status" value="1"/>
</dbReference>
<dbReference type="SUPFAM" id="SSF50129">
    <property type="entry name" value="GroES-like"/>
    <property type="match status" value="1"/>
</dbReference>
<dbReference type="PANTHER" id="PTHR48106:SF13">
    <property type="entry name" value="QUINONE OXIDOREDUCTASE-RELATED"/>
    <property type="match status" value="1"/>
</dbReference>
<feature type="domain" description="Enoyl reductase (ER)" evidence="3">
    <location>
        <begin position="10"/>
        <end position="323"/>
    </location>
</feature>
<dbReference type="Proteomes" id="UP000533476">
    <property type="component" value="Unassembled WGS sequence"/>
</dbReference>
<dbReference type="GO" id="GO:0005829">
    <property type="term" value="C:cytosol"/>
    <property type="evidence" value="ECO:0007669"/>
    <property type="project" value="TreeGrafter"/>
</dbReference>
<gene>
    <name evidence="4" type="ORF">HIJ39_04840</name>
</gene>
<dbReference type="GO" id="GO:0070402">
    <property type="term" value="F:NADPH binding"/>
    <property type="evidence" value="ECO:0007669"/>
    <property type="project" value="TreeGrafter"/>
</dbReference>
<dbReference type="InterPro" id="IPR047618">
    <property type="entry name" value="QOR-like"/>
</dbReference>
<evidence type="ECO:0000256" key="2">
    <source>
        <dbReference type="ARBA" id="ARBA00023002"/>
    </source>
</evidence>
<evidence type="ECO:0000256" key="1">
    <source>
        <dbReference type="ARBA" id="ARBA00022857"/>
    </source>
</evidence>
<evidence type="ECO:0000313" key="5">
    <source>
        <dbReference type="Proteomes" id="UP000533476"/>
    </source>
</evidence>
<dbReference type="EMBL" id="JABBVZ010000011">
    <property type="protein sequence ID" value="NMP21681.1"/>
    <property type="molecule type" value="Genomic_DNA"/>
</dbReference>